<evidence type="ECO:0000313" key="1">
    <source>
        <dbReference type="EMBL" id="AAO07642.1"/>
    </source>
</evidence>
<sequence>MSVVHYHKPCPDKYSRLLTENDIRRGLINIRQIRHELYRRQLSPLLQEQQSLIRQLHHTLHLLAQVRLRIRLLGVEKRIDKIRERWL</sequence>
<dbReference type="KEGG" id="vvu:VV2_0707"/>
<dbReference type="AlphaFoldDB" id="A0A3Q0KYT5"/>
<protein>
    <submittedName>
        <fullName evidence="1">Uncharacterized protein</fullName>
    </submittedName>
</protein>
<dbReference type="EMBL" id="AE016796">
    <property type="protein sequence ID" value="AAO07642.1"/>
    <property type="molecule type" value="Genomic_DNA"/>
</dbReference>
<evidence type="ECO:0000313" key="2">
    <source>
        <dbReference type="Proteomes" id="UP000002275"/>
    </source>
</evidence>
<reference evidence="1 2" key="3">
    <citation type="journal article" date="2011" name="Mol. Syst. Biol.">
        <title>Integrative genome-scale metabolic analysis of Vibrio vulnificus for drug targeting and discovery.</title>
        <authorList>
            <person name="Kim H.U."/>
            <person name="Kim S.Y."/>
            <person name="Jeong H."/>
            <person name="Kim T.Y."/>
            <person name="Kim J.J."/>
            <person name="Choy H.E."/>
            <person name="Yi K.Y."/>
            <person name="Rhee J.H."/>
            <person name="Lee S.Y."/>
        </authorList>
    </citation>
    <scope>NUCLEOTIDE SEQUENCE [LARGE SCALE GENOMIC DNA]</scope>
    <source>
        <strain evidence="1 2">CMCP6</strain>
    </source>
</reference>
<reference evidence="2" key="1">
    <citation type="submission" date="2002-12" db="EMBL/GenBank/DDBJ databases">
        <title>Complete genome sequence of Vibrio vulnificus CMCP6.</title>
        <authorList>
            <person name="Rhee J.H."/>
            <person name="Kim S.Y."/>
            <person name="Chung S.S."/>
            <person name="Kim J.J."/>
            <person name="Moon Y.H."/>
            <person name="Jeong H."/>
            <person name="Choy H.E."/>
        </authorList>
    </citation>
    <scope>NUCLEOTIDE SEQUENCE [LARGE SCALE GENOMIC DNA]</scope>
    <source>
        <strain evidence="2">CMCP6</strain>
    </source>
</reference>
<proteinExistence type="predicted"/>
<gene>
    <name evidence="1" type="ordered locus">VV2_0707</name>
</gene>
<name>A0A3Q0KYT5_VIBVU</name>
<organism evidence="1 2">
    <name type="scientific">Vibrio vulnificus (strain CMCP6)</name>
    <dbReference type="NCBI Taxonomy" id="216895"/>
    <lineage>
        <taxon>Bacteria</taxon>
        <taxon>Pseudomonadati</taxon>
        <taxon>Pseudomonadota</taxon>
        <taxon>Gammaproteobacteria</taxon>
        <taxon>Vibrionales</taxon>
        <taxon>Vibrionaceae</taxon>
        <taxon>Vibrio</taxon>
    </lineage>
</organism>
<dbReference type="Proteomes" id="UP000002275">
    <property type="component" value="Chromosome II"/>
</dbReference>
<accession>A0A3Q0KYT5</accession>
<reference evidence="1 2" key="2">
    <citation type="journal article" date="2003" name="Infect. Immun.">
        <title>Characterization and pathogenic significance of Vibrio vulnificus antigens preferentially expressed in septicemic patients.</title>
        <authorList>
            <person name="Kim Y.R."/>
            <person name="Lee S.E."/>
            <person name="Kim C.M."/>
            <person name="Kim S.Y."/>
            <person name="Shin E.K."/>
            <person name="Shin D.H."/>
            <person name="Chung S.S."/>
            <person name="Choy H.E."/>
            <person name="Progulske-Fox A."/>
            <person name="Hillman J.D."/>
            <person name="Handfield M."/>
            <person name="Rhee J.H."/>
        </authorList>
    </citation>
    <scope>NUCLEOTIDE SEQUENCE [LARGE SCALE GENOMIC DNA]</scope>
    <source>
        <strain evidence="1 2">CMCP6</strain>
    </source>
</reference>